<organism evidence="2 3">
    <name type="scientific">Daedalea quercina L-15889</name>
    <dbReference type="NCBI Taxonomy" id="1314783"/>
    <lineage>
        <taxon>Eukaryota</taxon>
        <taxon>Fungi</taxon>
        <taxon>Dikarya</taxon>
        <taxon>Basidiomycota</taxon>
        <taxon>Agaricomycotina</taxon>
        <taxon>Agaricomycetes</taxon>
        <taxon>Polyporales</taxon>
        <taxon>Fomitopsis</taxon>
    </lineage>
</organism>
<evidence type="ECO:0000313" key="3">
    <source>
        <dbReference type="Proteomes" id="UP000076727"/>
    </source>
</evidence>
<evidence type="ECO:0000313" key="2">
    <source>
        <dbReference type="EMBL" id="KZT74103.1"/>
    </source>
</evidence>
<feature type="compositionally biased region" description="Polar residues" evidence="1">
    <location>
        <begin position="185"/>
        <end position="201"/>
    </location>
</feature>
<evidence type="ECO:0000256" key="1">
    <source>
        <dbReference type="SAM" id="MobiDB-lite"/>
    </source>
</evidence>
<reference evidence="2 3" key="1">
    <citation type="journal article" date="2016" name="Mol. Biol. Evol.">
        <title>Comparative Genomics of Early-Diverging Mushroom-Forming Fungi Provides Insights into the Origins of Lignocellulose Decay Capabilities.</title>
        <authorList>
            <person name="Nagy L.G."/>
            <person name="Riley R."/>
            <person name="Tritt A."/>
            <person name="Adam C."/>
            <person name="Daum C."/>
            <person name="Floudas D."/>
            <person name="Sun H."/>
            <person name="Yadav J.S."/>
            <person name="Pangilinan J."/>
            <person name="Larsson K.H."/>
            <person name="Matsuura K."/>
            <person name="Barry K."/>
            <person name="Labutti K."/>
            <person name="Kuo R."/>
            <person name="Ohm R.A."/>
            <person name="Bhattacharya S.S."/>
            <person name="Shirouzu T."/>
            <person name="Yoshinaga Y."/>
            <person name="Martin F.M."/>
            <person name="Grigoriev I.V."/>
            <person name="Hibbett D.S."/>
        </authorList>
    </citation>
    <scope>NUCLEOTIDE SEQUENCE [LARGE SCALE GENOMIC DNA]</scope>
    <source>
        <strain evidence="2 3">L-15889</strain>
    </source>
</reference>
<feature type="region of interest" description="Disordered" evidence="1">
    <location>
        <begin position="230"/>
        <end position="286"/>
    </location>
</feature>
<dbReference type="STRING" id="1314783.A0A165TXL6"/>
<protein>
    <submittedName>
        <fullName evidence="2">Uncharacterized protein</fullName>
    </submittedName>
</protein>
<name>A0A165TXL6_9APHY</name>
<feature type="region of interest" description="Disordered" evidence="1">
    <location>
        <begin position="179"/>
        <end position="213"/>
    </location>
</feature>
<dbReference type="EMBL" id="KV429034">
    <property type="protein sequence ID" value="KZT74103.1"/>
    <property type="molecule type" value="Genomic_DNA"/>
</dbReference>
<dbReference type="Proteomes" id="UP000076727">
    <property type="component" value="Unassembled WGS sequence"/>
</dbReference>
<accession>A0A165TXL6</accession>
<sequence length="331" mass="36129">MASSSASSSSCSDDHLDIAERISRARLALSSLPEELCPPSRPTSPQASSRAEDLKQAIMDAVTMANSNPTHPKWGHLTRMVRLQCTRRGYIGAGEGVRIGDVRKADIPSIKWELPETEEDWDRYVRRWGRKFNSRRRESKYFQPEAEEDVAHAPARKAEIIREKVTTWQANVVPMEGLVPPQDDITVSAQGKSSVSTTAVNKGNGRGTDSQGLLSQSSLGFAVVKRPTVATKKQGKGNDQDSFIPVDVPNPPKSPSDVRMSSSLPQSVAPAPVADVHHPAASSSESRAVIAEVPEMASTSYFTLRSIADISISSRSFRRPFRRSSGPLLLQ</sequence>
<keyword evidence="3" id="KW-1185">Reference proteome</keyword>
<dbReference type="AlphaFoldDB" id="A0A165TXL6"/>
<gene>
    <name evidence="2" type="ORF">DAEQUDRAFT_289851</name>
</gene>
<dbReference type="OrthoDB" id="3218262at2759"/>
<feature type="region of interest" description="Disordered" evidence="1">
    <location>
        <begin position="30"/>
        <end position="52"/>
    </location>
</feature>
<proteinExistence type="predicted"/>